<dbReference type="InterPro" id="IPR011008">
    <property type="entry name" value="Dimeric_a/b-barrel"/>
</dbReference>
<dbReference type="STRING" id="1232681.ADIS_3076"/>
<keyword evidence="4" id="KW-1185">Reference proteome</keyword>
<sequence>MNITYLVTCVCLFVAVTVTSSTFAQDGKRDLYELRIYHIESEAQERVIDNYLKNAFLPAAHRHGIKQVGVFKPIASQADAGKKIYVFIPYANSKSYFSLPGKLAKDQTYQAAGREYIQAAHDQAPYKRMEVALMQAFTGAPRFKASGVSGPKKDRIYELRSYEAATERLYQQKVKMFNSGEIDIFDKLKFNAVFYAETLAGANMPNLMYMTTFENMEKRNAGWDAFRVDPDWEAMKDLEEYRNTVSKNDTRLLYPTDYSDL</sequence>
<dbReference type="OrthoDB" id="192769at2"/>
<dbReference type="EMBL" id="AQHR01000085">
    <property type="protein sequence ID" value="EON76626.1"/>
    <property type="molecule type" value="Genomic_DNA"/>
</dbReference>
<dbReference type="Pfam" id="PF07978">
    <property type="entry name" value="NIPSNAP"/>
    <property type="match status" value="1"/>
</dbReference>
<evidence type="ECO:0000313" key="3">
    <source>
        <dbReference type="EMBL" id="EON76626.1"/>
    </source>
</evidence>
<reference evidence="3 4" key="1">
    <citation type="submission" date="2013-02" db="EMBL/GenBank/DDBJ databases">
        <title>A novel strain isolated from Lonar lake, Maharashtra, India.</title>
        <authorList>
            <person name="Singh A."/>
        </authorList>
    </citation>
    <scope>NUCLEOTIDE SEQUENCE [LARGE SCALE GENOMIC DNA]</scope>
    <source>
        <strain evidence="3 4">AK24</strain>
    </source>
</reference>
<evidence type="ECO:0000313" key="4">
    <source>
        <dbReference type="Proteomes" id="UP000013909"/>
    </source>
</evidence>
<evidence type="ECO:0000256" key="1">
    <source>
        <dbReference type="SAM" id="SignalP"/>
    </source>
</evidence>
<dbReference type="AlphaFoldDB" id="R7ZR69"/>
<comment type="caution">
    <text evidence="3">The sequence shown here is derived from an EMBL/GenBank/DDBJ whole genome shotgun (WGS) entry which is preliminary data.</text>
</comment>
<keyword evidence="1" id="KW-0732">Signal</keyword>
<evidence type="ECO:0000259" key="2">
    <source>
        <dbReference type="Pfam" id="PF07978"/>
    </source>
</evidence>
<organism evidence="3 4">
    <name type="scientific">Lunatimonas lonarensis</name>
    <dbReference type="NCBI Taxonomy" id="1232681"/>
    <lineage>
        <taxon>Bacteria</taxon>
        <taxon>Pseudomonadati</taxon>
        <taxon>Bacteroidota</taxon>
        <taxon>Cytophagia</taxon>
        <taxon>Cytophagales</taxon>
        <taxon>Cyclobacteriaceae</taxon>
    </lineage>
</organism>
<gene>
    <name evidence="3" type="ORF">ADIS_3076</name>
</gene>
<name>R7ZR69_9BACT</name>
<dbReference type="RefSeq" id="WP_010855210.1">
    <property type="nucleotide sequence ID" value="NZ_AQHR01000085.1"/>
</dbReference>
<dbReference type="SUPFAM" id="SSF54909">
    <property type="entry name" value="Dimeric alpha+beta barrel"/>
    <property type="match status" value="2"/>
</dbReference>
<feature type="signal peptide" evidence="1">
    <location>
        <begin position="1"/>
        <end position="24"/>
    </location>
</feature>
<accession>R7ZR69</accession>
<proteinExistence type="predicted"/>
<protein>
    <recommendedName>
        <fullName evidence="2">NIPSNAP domain-containing protein</fullName>
    </recommendedName>
</protein>
<dbReference type="PATRIC" id="fig|1288963.3.peg.3071"/>
<dbReference type="Gene3D" id="3.30.70.100">
    <property type="match status" value="2"/>
</dbReference>
<feature type="chain" id="PRO_5004451061" description="NIPSNAP domain-containing protein" evidence="1">
    <location>
        <begin position="25"/>
        <end position="261"/>
    </location>
</feature>
<dbReference type="Proteomes" id="UP000013909">
    <property type="component" value="Unassembled WGS sequence"/>
</dbReference>
<dbReference type="InterPro" id="IPR012577">
    <property type="entry name" value="NIPSNAP"/>
</dbReference>
<feature type="domain" description="NIPSNAP" evidence="2">
    <location>
        <begin position="157"/>
        <end position="259"/>
    </location>
</feature>